<dbReference type="EMBL" id="NIVS01000060">
    <property type="protein sequence ID" value="OWQ49345.1"/>
    <property type="molecule type" value="Genomic_DNA"/>
</dbReference>
<keyword evidence="1" id="KW-0472">Membrane</keyword>
<feature type="transmembrane region" description="Helical" evidence="1">
    <location>
        <begin position="12"/>
        <end position="35"/>
    </location>
</feature>
<dbReference type="Proteomes" id="UP000198157">
    <property type="component" value="Unassembled WGS sequence"/>
</dbReference>
<evidence type="ECO:0008006" key="4">
    <source>
        <dbReference type="Google" id="ProtNLM"/>
    </source>
</evidence>
<feature type="transmembrane region" description="Helical" evidence="1">
    <location>
        <begin position="41"/>
        <end position="60"/>
    </location>
</feature>
<name>A0A246HGZ9_STEMA</name>
<protein>
    <recommendedName>
        <fullName evidence="4">Transmembrane protein</fullName>
    </recommendedName>
</protein>
<sequence>MKPREGIQVSVYTRWHQLAVPLAFALAAGSFMFIVLNRGPVGVAIVVAMLCLVLPPLLAFQGFPTRNEVMVLPDGLMFSRRDAVPFDELSSWGTDDYLKLVRPGRATLMVSAADLQSRDRLLREFEQALATWQRQQPAVSEPIRRTHFYGSARAAAIGAVIIGLGALCMVMALRLREPSIELAAVGALGGLVGVIMLLGRRV</sequence>
<dbReference type="AlphaFoldDB" id="A0A246HGZ9"/>
<organism evidence="2 3">
    <name type="scientific">Stenotrophomonas maltophilia</name>
    <name type="common">Pseudomonas maltophilia</name>
    <name type="synonym">Xanthomonas maltophilia</name>
    <dbReference type="NCBI Taxonomy" id="40324"/>
    <lineage>
        <taxon>Bacteria</taxon>
        <taxon>Pseudomonadati</taxon>
        <taxon>Pseudomonadota</taxon>
        <taxon>Gammaproteobacteria</taxon>
        <taxon>Lysobacterales</taxon>
        <taxon>Lysobacteraceae</taxon>
        <taxon>Stenotrophomonas</taxon>
        <taxon>Stenotrophomonas maltophilia group</taxon>
    </lineage>
</organism>
<evidence type="ECO:0000256" key="1">
    <source>
        <dbReference type="SAM" id="Phobius"/>
    </source>
</evidence>
<keyword evidence="1" id="KW-1133">Transmembrane helix</keyword>
<feature type="transmembrane region" description="Helical" evidence="1">
    <location>
        <begin position="179"/>
        <end position="199"/>
    </location>
</feature>
<proteinExistence type="predicted"/>
<accession>A0A246HGZ9</accession>
<dbReference type="OrthoDB" id="8443694at2"/>
<evidence type="ECO:0000313" key="2">
    <source>
        <dbReference type="EMBL" id="OWQ49345.1"/>
    </source>
</evidence>
<evidence type="ECO:0000313" key="3">
    <source>
        <dbReference type="Proteomes" id="UP000198157"/>
    </source>
</evidence>
<feature type="transmembrane region" description="Helical" evidence="1">
    <location>
        <begin position="154"/>
        <end position="173"/>
    </location>
</feature>
<keyword evidence="1" id="KW-0812">Transmembrane</keyword>
<gene>
    <name evidence="2" type="ORF">CEE60_19700</name>
</gene>
<reference evidence="2 3" key="1">
    <citation type="submission" date="2017-06" db="EMBL/GenBank/DDBJ databases">
        <authorList>
            <person name="Kim H.J."/>
            <person name="Triplett B.A."/>
        </authorList>
    </citation>
    <scope>NUCLEOTIDE SEQUENCE [LARGE SCALE GENOMIC DNA]</scope>
    <source>
        <strain evidence="2 3">13146</strain>
    </source>
</reference>
<comment type="caution">
    <text evidence="2">The sequence shown here is derived from an EMBL/GenBank/DDBJ whole genome shotgun (WGS) entry which is preliminary data.</text>
</comment>